<evidence type="ECO:0000256" key="1">
    <source>
        <dbReference type="SAM" id="MobiDB-lite"/>
    </source>
</evidence>
<dbReference type="Pfam" id="PF11361">
    <property type="entry name" value="DUF3159"/>
    <property type="match status" value="1"/>
</dbReference>
<name>A0A916JYJ2_9MICO</name>
<keyword evidence="2" id="KW-0812">Transmembrane</keyword>
<evidence type="ECO:0008006" key="5">
    <source>
        <dbReference type="Google" id="ProtNLM"/>
    </source>
</evidence>
<evidence type="ECO:0000313" key="4">
    <source>
        <dbReference type="Proteomes" id="UP000693892"/>
    </source>
</evidence>
<feature type="transmembrane region" description="Helical" evidence="2">
    <location>
        <begin position="117"/>
        <end position="134"/>
    </location>
</feature>
<accession>A0A916JYJ2</accession>
<dbReference type="AlphaFoldDB" id="A0A916JYJ2"/>
<feature type="transmembrane region" description="Helical" evidence="2">
    <location>
        <begin position="69"/>
        <end position="86"/>
    </location>
</feature>
<reference evidence="3" key="1">
    <citation type="submission" date="2021-06" db="EMBL/GenBank/DDBJ databases">
        <authorList>
            <person name="Criscuolo A."/>
        </authorList>
    </citation>
    <scope>NUCLEOTIDE SEQUENCE</scope>
    <source>
        <strain evidence="3">CIP111803</strain>
    </source>
</reference>
<gene>
    <name evidence="3" type="ORF">LEUCIP111803_01395</name>
</gene>
<dbReference type="EMBL" id="CAJVAP010000013">
    <property type="protein sequence ID" value="CAG7611118.1"/>
    <property type="molecule type" value="Genomic_DNA"/>
</dbReference>
<dbReference type="RefSeq" id="WP_218115011.1">
    <property type="nucleotide sequence ID" value="NZ_CAJVAP010000013.1"/>
</dbReference>
<keyword evidence="4" id="KW-1185">Reference proteome</keyword>
<organism evidence="3 4">
    <name type="scientific">Leucobacter soli</name>
    <dbReference type="NCBI Taxonomy" id="2812850"/>
    <lineage>
        <taxon>Bacteria</taxon>
        <taxon>Bacillati</taxon>
        <taxon>Actinomycetota</taxon>
        <taxon>Actinomycetes</taxon>
        <taxon>Micrococcales</taxon>
        <taxon>Microbacteriaceae</taxon>
        <taxon>Leucobacter</taxon>
    </lineage>
</organism>
<sequence length="273" mass="28410">MSEPAQDAGREAAPEHGQVPEAKGSDGTESDGTAAGAPRGGLTRAVAAGLEGESVSAGGVLEIIGGWRGVVESLLPATVFLVVFVVTREARIAAIAPVVISLIAVAVRLVRRETLSSALSGLLGVAVCAAAVLFTGDGQNYFVPGFFINAAWILAYTISLALGWPLIGLLLGFVRGSFTEWRRVRVLRRAAALCTALWAIVFSARLAVQLPFYFAAEQGHDGALEALGVARLVMGVPLFALAAVFTWLVLARVNAAAGDPAHEEHDPVQSSDE</sequence>
<dbReference type="InterPro" id="IPR016566">
    <property type="entry name" value="UCP010219"/>
</dbReference>
<keyword evidence="2" id="KW-0472">Membrane</keyword>
<protein>
    <recommendedName>
        <fullName evidence="5">DUF3159 domain-containing protein</fullName>
    </recommendedName>
</protein>
<keyword evidence="2" id="KW-1133">Transmembrane helix</keyword>
<feature type="transmembrane region" description="Helical" evidence="2">
    <location>
        <begin position="228"/>
        <end position="250"/>
    </location>
</feature>
<feature type="region of interest" description="Disordered" evidence="1">
    <location>
        <begin position="1"/>
        <end position="39"/>
    </location>
</feature>
<dbReference type="Proteomes" id="UP000693892">
    <property type="component" value="Unassembled WGS sequence"/>
</dbReference>
<comment type="caution">
    <text evidence="3">The sequence shown here is derived from an EMBL/GenBank/DDBJ whole genome shotgun (WGS) entry which is preliminary data.</text>
</comment>
<proteinExistence type="predicted"/>
<feature type="transmembrane region" description="Helical" evidence="2">
    <location>
        <begin position="92"/>
        <end position="110"/>
    </location>
</feature>
<feature type="transmembrane region" description="Helical" evidence="2">
    <location>
        <begin position="186"/>
        <end position="208"/>
    </location>
</feature>
<evidence type="ECO:0000256" key="2">
    <source>
        <dbReference type="SAM" id="Phobius"/>
    </source>
</evidence>
<feature type="transmembrane region" description="Helical" evidence="2">
    <location>
        <begin position="146"/>
        <end position="174"/>
    </location>
</feature>
<evidence type="ECO:0000313" key="3">
    <source>
        <dbReference type="EMBL" id="CAG7611118.1"/>
    </source>
</evidence>